<dbReference type="Pfam" id="PF13537">
    <property type="entry name" value="GATase_7"/>
    <property type="match status" value="1"/>
</dbReference>
<dbReference type="AlphaFoldDB" id="A0A077M522"/>
<dbReference type="InterPro" id="IPR001962">
    <property type="entry name" value="Asn_synthase"/>
</dbReference>
<dbReference type="InterPro" id="IPR029055">
    <property type="entry name" value="Ntn_hydrolases_N"/>
</dbReference>
<dbReference type="InterPro" id="IPR017932">
    <property type="entry name" value="GATase_2_dom"/>
</dbReference>
<dbReference type="PANTHER" id="PTHR43284">
    <property type="entry name" value="ASPARAGINE SYNTHETASE (GLUTAMINE-HYDROLYZING)"/>
    <property type="match status" value="1"/>
</dbReference>
<dbReference type="Proteomes" id="UP000035721">
    <property type="component" value="Unassembled WGS sequence"/>
</dbReference>
<dbReference type="PROSITE" id="PS51278">
    <property type="entry name" value="GATASE_TYPE_2"/>
    <property type="match status" value="1"/>
</dbReference>
<accession>A0A077M522</accession>
<dbReference type="InterPro" id="IPR051786">
    <property type="entry name" value="ASN_synthetase/amidase"/>
</dbReference>
<dbReference type="NCBIfam" id="TIGR01536">
    <property type="entry name" value="asn_synth_AEB"/>
    <property type="match status" value="1"/>
</dbReference>
<comment type="catalytic activity">
    <reaction evidence="8">
        <text>L-aspartate + L-glutamine + ATP + H2O = L-asparagine + L-glutamate + AMP + diphosphate + H(+)</text>
        <dbReference type="Rhea" id="RHEA:12228"/>
        <dbReference type="ChEBI" id="CHEBI:15377"/>
        <dbReference type="ChEBI" id="CHEBI:15378"/>
        <dbReference type="ChEBI" id="CHEBI:29985"/>
        <dbReference type="ChEBI" id="CHEBI:29991"/>
        <dbReference type="ChEBI" id="CHEBI:30616"/>
        <dbReference type="ChEBI" id="CHEBI:33019"/>
        <dbReference type="ChEBI" id="CHEBI:58048"/>
        <dbReference type="ChEBI" id="CHEBI:58359"/>
        <dbReference type="ChEBI" id="CHEBI:456215"/>
        <dbReference type="EC" id="6.3.5.4"/>
    </reaction>
</comment>
<evidence type="ECO:0000256" key="6">
    <source>
        <dbReference type="ARBA" id="ARBA00022888"/>
    </source>
</evidence>
<dbReference type="EC" id="6.3.5.4" evidence="3"/>
<dbReference type="GO" id="GO:0005524">
    <property type="term" value="F:ATP binding"/>
    <property type="evidence" value="ECO:0007669"/>
    <property type="project" value="UniProtKB-KW"/>
</dbReference>
<evidence type="ECO:0000256" key="10">
    <source>
        <dbReference type="PIRSR" id="PIRSR001589-3"/>
    </source>
</evidence>
<evidence type="ECO:0000256" key="3">
    <source>
        <dbReference type="ARBA" id="ARBA00012737"/>
    </source>
</evidence>
<sequence length="553" mass="61673">MDQRHVLVFNGEILNYSHLRQVTPYPYRTAGDTEVVLASHAVHQEDAPARFEGQFAYAVYDTLTRSLTLARDRLGILPLFWYQDEVQLVFASDISALLAGLGFIPELDPSSLDAYLAGRSVPAPFTLLRGIRKLVPGRTMRIDSSGMRKEQVYWRPDVRRNRRLGYSEAVDTLDTLMSDAVRSALVADVPVGSYLSGGVDSSLVVAKVSDESGHSGVHTFCAEFGDERTDESSYASVVADLFGTQHHTVRVRPEDFIQLWPWLSLRRGAPLSEPADIAVFRLAEAASEHVKVVLSGEGSDELFGGYPKYRYARLTSAVGIVPAAIREPALVSLERRLPVRGRRLGVALRALSEPTFDERVRGWFAPFTTAERQKLLGVPPIELPKTLPHQPPVRRMLLDDLRSWLPDNLLERGDRMTMAASVELRPPFLNRAVVDFALSLPPSLLVYQGTGKRLVKEVARRHLPKEIVDRPKVGFRVPLDGWFRNGLRDYAWDLVSATNSVTNVQFDSSQVRALFSAHDKGKRDESIRIWTLASLEVWHSSLHAKPSVPAAVG</sequence>
<comment type="pathway">
    <text evidence="1">Amino-acid biosynthesis; L-asparagine biosynthesis; L-asparagine from L-aspartate (L-Gln route): step 1/1.</text>
</comment>
<keyword evidence="7" id="KW-0315">Glutamine amidotransferase</keyword>
<reference evidence="12 13" key="1">
    <citation type="journal article" date="2013" name="ISME J.">
        <title>A metabolic model for members of the genus Tetrasphaera involved in enhanced biological phosphorus removal.</title>
        <authorList>
            <person name="Kristiansen R."/>
            <person name="Nguyen H.T.T."/>
            <person name="Saunders A.M."/>
            <person name="Nielsen J.L."/>
            <person name="Wimmer R."/>
            <person name="Le V.Q."/>
            <person name="McIlroy S.J."/>
            <person name="Petrovski S."/>
            <person name="Seviour R.J."/>
            <person name="Calteau A."/>
            <person name="Nielsen K.L."/>
            <person name="Nielsen P.H."/>
        </authorList>
    </citation>
    <scope>NUCLEOTIDE SEQUENCE [LARGE SCALE GENOMIC DNA]</scope>
    <source>
        <strain evidence="12 13">T1-X7</strain>
    </source>
</reference>
<gene>
    <name evidence="12" type="ORF">BN12_4060029</name>
</gene>
<dbReference type="SUPFAM" id="SSF52402">
    <property type="entry name" value="Adenine nucleotide alpha hydrolases-like"/>
    <property type="match status" value="1"/>
</dbReference>
<dbReference type="Gene3D" id="3.60.20.10">
    <property type="entry name" value="Glutamine Phosphoribosylpyrophosphate, subunit 1, domain 1"/>
    <property type="match status" value="1"/>
</dbReference>
<dbReference type="InterPro" id="IPR014729">
    <property type="entry name" value="Rossmann-like_a/b/a_fold"/>
</dbReference>
<dbReference type="GO" id="GO:0004066">
    <property type="term" value="F:asparagine synthase (glutamine-hydrolyzing) activity"/>
    <property type="evidence" value="ECO:0007669"/>
    <property type="project" value="UniProtKB-EC"/>
</dbReference>
<dbReference type="CDD" id="cd00712">
    <property type="entry name" value="AsnB"/>
    <property type="match status" value="1"/>
</dbReference>
<feature type="binding site" evidence="9">
    <location>
        <begin position="295"/>
        <end position="296"/>
    </location>
    <ligand>
        <name>ATP</name>
        <dbReference type="ChEBI" id="CHEBI:30616"/>
    </ligand>
</feature>
<evidence type="ECO:0000256" key="5">
    <source>
        <dbReference type="ARBA" id="ARBA00022840"/>
    </source>
</evidence>
<comment type="caution">
    <text evidence="12">The sequence shown here is derived from an EMBL/GenBank/DDBJ whole genome shotgun (WGS) entry which is preliminary data.</text>
</comment>
<dbReference type="PIRSF" id="PIRSF001589">
    <property type="entry name" value="Asn_synthetase_glu-h"/>
    <property type="match status" value="1"/>
</dbReference>
<feature type="domain" description="Glutamine amidotransferase type-2" evidence="11">
    <location>
        <begin position="1"/>
        <end position="145"/>
    </location>
</feature>
<name>A0A077M522_9MICO</name>
<comment type="similarity">
    <text evidence="2">Belongs to the asparagine synthetase family.</text>
</comment>
<dbReference type="InterPro" id="IPR033738">
    <property type="entry name" value="AsnB_N"/>
</dbReference>
<proteinExistence type="inferred from homology"/>
<evidence type="ECO:0000256" key="8">
    <source>
        <dbReference type="ARBA" id="ARBA00048741"/>
    </source>
</evidence>
<evidence type="ECO:0000256" key="2">
    <source>
        <dbReference type="ARBA" id="ARBA00005752"/>
    </source>
</evidence>
<feature type="binding site" evidence="9">
    <location>
        <position position="32"/>
    </location>
    <ligand>
        <name>L-glutamine</name>
        <dbReference type="ChEBI" id="CHEBI:58359"/>
    </ligand>
</feature>
<organism evidence="12 13">
    <name type="scientific">Nostocoides japonicum T1-X7</name>
    <dbReference type="NCBI Taxonomy" id="1194083"/>
    <lineage>
        <taxon>Bacteria</taxon>
        <taxon>Bacillati</taxon>
        <taxon>Actinomycetota</taxon>
        <taxon>Actinomycetes</taxon>
        <taxon>Micrococcales</taxon>
        <taxon>Intrasporangiaceae</taxon>
        <taxon>Nostocoides</taxon>
    </lineage>
</organism>
<evidence type="ECO:0000256" key="7">
    <source>
        <dbReference type="ARBA" id="ARBA00022962"/>
    </source>
</evidence>
<evidence type="ECO:0000259" key="11">
    <source>
        <dbReference type="PROSITE" id="PS51278"/>
    </source>
</evidence>
<evidence type="ECO:0000256" key="4">
    <source>
        <dbReference type="ARBA" id="ARBA00022741"/>
    </source>
</evidence>
<dbReference type="Pfam" id="PF00733">
    <property type="entry name" value="Asn_synthase"/>
    <property type="match status" value="1"/>
</dbReference>
<evidence type="ECO:0000256" key="1">
    <source>
        <dbReference type="ARBA" id="ARBA00005187"/>
    </source>
</evidence>
<dbReference type="PANTHER" id="PTHR43284:SF1">
    <property type="entry name" value="ASPARAGINE SYNTHETASE"/>
    <property type="match status" value="1"/>
</dbReference>
<evidence type="ECO:0000313" key="13">
    <source>
        <dbReference type="Proteomes" id="UP000035721"/>
    </source>
</evidence>
<dbReference type="STRING" id="1194083.BN12_4060029"/>
<keyword evidence="6" id="KW-0061">Asparagine biosynthesis</keyword>
<keyword evidence="13" id="KW-1185">Reference proteome</keyword>
<dbReference type="CDD" id="cd01991">
    <property type="entry name" value="Asn_synthase_B_C"/>
    <property type="match status" value="1"/>
</dbReference>
<dbReference type="GO" id="GO:0006529">
    <property type="term" value="P:asparagine biosynthetic process"/>
    <property type="evidence" value="ECO:0007669"/>
    <property type="project" value="UniProtKB-KW"/>
</dbReference>
<dbReference type="EMBL" id="CAJB01000342">
    <property type="protein sequence ID" value="CCH79219.1"/>
    <property type="molecule type" value="Genomic_DNA"/>
</dbReference>
<feature type="site" description="Important for beta-aspartyl-AMP intermediate formation" evidence="10">
    <location>
        <position position="297"/>
    </location>
</feature>
<keyword evidence="6" id="KW-0028">Amino-acid biosynthesis</keyword>
<dbReference type="SUPFAM" id="SSF56235">
    <property type="entry name" value="N-terminal nucleophile aminohydrolases (Ntn hydrolases)"/>
    <property type="match status" value="1"/>
</dbReference>
<keyword evidence="4 9" id="KW-0547">Nucleotide-binding</keyword>
<evidence type="ECO:0000313" key="12">
    <source>
        <dbReference type="EMBL" id="CCH79219.1"/>
    </source>
</evidence>
<dbReference type="InterPro" id="IPR006426">
    <property type="entry name" value="Asn_synth_AEB"/>
</dbReference>
<dbReference type="GO" id="GO:0005829">
    <property type="term" value="C:cytosol"/>
    <property type="evidence" value="ECO:0007669"/>
    <property type="project" value="TreeGrafter"/>
</dbReference>
<dbReference type="Gene3D" id="3.40.50.620">
    <property type="entry name" value="HUPs"/>
    <property type="match status" value="1"/>
</dbReference>
<protein>
    <recommendedName>
        <fullName evidence="3">asparagine synthase (glutamine-hydrolyzing)</fullName>
        <ecNumber evidence="3">6.3.5.4</ecNumber>
    </recommendedName>
</protein>
<keyword evidence="5 9" id="KW-0067">ATP-binding</keyword>
<evidence type="ECO:0000256" key="9">
    <source>
        <dbReference type="PIRSR" id="PIRSR001589-2"/>
    </source>
</evidence>